<gene>
    <name evidence="11" type="ORF">PGT21_007170</name>
    <name evidence="12" type="ORF">PGTUg99_037114</name>
</gene>
<evidence type="ECO:0000256" key="3">
    <source>
        <dbReference type="ARBA" id="ARBA00022679"/>
    </source>
</evidence>
<evidence type="ECO:0000256" key="6">
    <source>
        <dbReference type="ARBA" id="ARBA00023098"/>
    </source>
</evidence>
<dbReference type="InterPro" id="IPR002123">
    <property type="entry name" value="Plipid/glycerol_acylTrfase"/>
</dbReference>
<keyword evidence="7 9" id="KW-0472">Membrane</keyword>
<evidence type="ECO:0000313" key="13">
    <source>
        <dbReference type="Proteomes" id="UP000324748"/>
    </source>
</evidence>
<reference evidence="13 14" key="1">
    <citation type="submission" date="2019-05" db="EMBL/GenBank/DDBJ databases">
        <title>Emergence of the Ug99 lineage of the wheat stem rust pathogen through somatic hybridization.</title>
        <authorList>
            <person name="Li F."/>
            <person name="Upadhyaya N.M."/>
            <person name="Sperschneider J."/>
            <person name="Matny O."/>
            <person name="Nguyen-Phuc H."/>
            <person name="Mago R."/>
            <person name="Raley C."/>
            <person name="Miller M.E."/>
            <person name="Silverstein K.A.T."/>
            <person name="Henningsen E."/>
            <person name="Hirsch C.D."/>
            <person name="Visser B."/>
            <person name="Pretorius Z.A."/>
            <person name="Steffenson B.J."/>
            <person name="Schwessinger B."/>
            <person name="Dodds P.N."/>
            <person name="Figueroa M."/>
        </authorList>
    </citation>
    <scope>NUCLEOTIDE SEQUENCE [LARGE SCALE GENOMIC DNA]</scope>
    <source>
        <strain evidence="11">21-0</strain>
        <strain evidence="12 14">Ug99</strain>
    </source>
</reference>
<dbReference type="EMBL" id="VSWC01000029">
    <property type="protein sequence ID" value="KAA1107235.1"/>
    <property type="molecule type" value="Genomic_DNA"/>
</dbReference>
<proteinExistence type="inferred from homology"/>
<organism evidence="12 14">
    <name type="scientific">Puccinia graminis f. sp. tritici</name>
    <dbReference type="NCBI Taxonomy" id="56615"/>
    <lineage>
        <taxon>Eukaryota</taxon>
        <taxon>Fungi</taxon>
        <taxon>Dikarya</taxon>
        <taxon>Basidiomycota</taxon>
        <taxon>Pucciniomycotina</taxon>
        <taxon>Pucciniomycetes</taxon>
        <taxon>Pucciniales</taxon>
        <taxon>Pucciniaceae</taxon>
        <taxon>Puccinia</taxon>
    </lineage>
</organism>
<keyword evidence="6" id="KW-0443">Lipid metabolism</keyword>
<evidence type="ECO:0000313" key="12">
    <source>
        <dbReference type="EMBL" id="KAA1124951.1"/>
    </source>
</evidence>
<evidence type="ECO:0000313" key="14">
    <source>
        <dbReference type="Proteomes" id="UP000325313"/>
    </source>
</evidence>
<evidence type="ECO:0000256" key="2">
    <source>
        <dbReference type="ARBA" id="ARBA00008655"/>
    </source>
</evidence>
<sequence length="370" mass="41650">MWQREFLQSKSPANAIDSRLDRMEKFSTWRDPSTGLAPFVYPLPPLSTIQLPRIAWIPLVPLALFRTALIVVLGLLFVIFEGSGLVFSFFSVKLHSILQYYCTAIFSRIALYLLGFTQLPSDRPFTHRTSSQKLISTTVRPGDLVVCNWSSYVDILYLAYLYNPIFIIPVLKHGAPSQGSEVLVRGFESKGVLGMIFRTGHPPSHNPATKIKSLAQFLQESKRLRRPLIIFPEGTTSNNRALLRCPKLNEISVGKYDGKVKVFCLAIKHETPTPFKNSITVPIPTSPMNLMHMAQANLVPILVPFLFSPRSILVRFPRKDFIELDSSTQLVNSFELAFDLISQAAKLKLTSQISCADKTGFLNYLKSRKS</sequence>
<protein>
    <recommendedName>
        <fullName evidence="10">Phospholipid/glycerol acyltransferase domain-containing protein</fullName>
    </recommendedName>
</protein>
<dbReference type="Proteomes" id="UP000325313">
    <property type="component" value="Unassembled WGS sequence"/>
</dbReference>
<dbReference type="GO" id="GO:0016020">
    <property type="term" value="C:membrane"/>
    <property type="evidence" value="ECO:0007669"/>
    <property type="project" value="UniProtKB-SubCell"/>
</dbReference>
<evidence type="ECO:0000256" key="7">
    <source>
        <dbReference type="ARBA" id="ARBA00023136"/>
    </source>
</evidence>
<keyword evidence="13" id="KW-1185">Reference proteome</keyword>
<dbReference type="EMBL" id="VDEP01000203">
    <property type="protein sequence ID" value="KAA1124951.1"/>
    <property type="molecule type" value="Genomic_DNA"/>
</dbReference>
<dbReference type="PANTHER" id="PTHR23063">
    <property type="entry name" value="PHOSPHOLIPID ACYLTRANSFERASE"/>
    <property type="match status" value="1"/>
</dbReference>
<comment type="similarity">
    <text evidence="2">Belongs to the 1-acyl-sn-glycerol-3-phosphate acyltransferase family.</text>
</comment>
<dbReference type="AlphaFoldDB" id="A0A5B0RGD6"/>
<dbReference type="Proteomes" id="UP000324748">
    <property type="component" value="Unassembled WGS sequence"/>
</dbReference>
<dbReference type="SMART" id="SM00563">
    <property type="entry name" value="PlsC"/>
    <property type="match status" value="1"/>
</dbReference>
<comment type="subcellular location">
    <subcellularLocation>
        <location evidence="1">Membrane</location>
    </subcellularLocation>
</comment>
<keyword evidence="5 9" id="KW-1133">Transmembrane helix</keyword>
<name>A0A5B0RGD6_PUCGR</name>
<keyword evidence="8" id="KW-0012">Acyltransferase</keyword>
<evidence type="ECO:0000256" key="4">
    <source>
        <dbReference type="ARBA" id="ARBA00022692"/>
    </source>
</evidence>
<evidence type="ECO:0000259" key="10">
    <source>
        <dbReference type="SMART" id="SM00563"/>
    </source>
</evidence>
<feature type="transmembrane region" description="Helical" evidence="9">
    <location>
        <begin position="98"/>
        <end position="119"/>
    </location>
</feature>
<dbReference type="OrthoDB" id="272512at2759"/>
<evidence type="ECO:0000256" key="8">
    <source>
        <dbReference type="ARBA" id="ARBA00023315"/>
    </source>
</evidence>
<evidence type="ECO:0000313" key="11">
    <source>
        <dbReference type="EMBL" id="KAA1107235.1"/>
    </source>
</evidence>
<dbReference type="PANTHER" id="PTHR23063:SF60">
    <property type="entry name" value="LYSOPHOSPHATIDIC ACID:OLEOYL-COA ACYLTRANSFERASE 1"/>
    <property type="match status" value="1"/>
</dbReference>
<comment type="caution">
    <text evidence="12">The sequence shown here is derived from an EMBL/GenBank/DDBJ whole genome shotgun (WGS) entry which is preliminary data.</text>
</comment>
<keyword evidence="4 9" id="KW-0812">Transmembrane</keyword>
<dbReference type="GO" id="GO:0016746">
    <property type="term" value="F:acyltransferase activity"/>
    <property type="evidence" value="ECO:0007669"/>
    <property type="project" value="UniProtKB-KW"/>
</dbReference>
<keyword evidence="3" id="KW-0808">Transferase</keyword>
<evidence type="ECO:0000256" key="1">
    <source>
        <dbReference type="ARBA" id="ARBA00004370"/>
    </source>
</evidence>
<evidence type="ECO:0000256" key="5">
    <source>
        <dbReference type="ARBA" id="ARBA00022989"/>
    </source>
</evidence>
<evidence type="ECO:0000256" key="9">
    <source>
        <dbReference type="SAM" id="Phobius"/>
    </source>
</evidence>
<accession>A0A5B0RGD6</accession>
<feature type="domain" description="Phospholipid/glycerol acyltransferase" evidence="10">
    <location>
        <begin position="143"/>
        <end position="270"/>
    </location>
</feature>
<dbReference type="GO" id="GO:0006629">
    <property type="term" value="P:lipid metabolic process"/>
    <property type="evidence" value="ECO:0007669"/>
    <property type="project" value="UniProtKB-KW"/>
</dbReference>